<dbReference type="OrthoDB" id="609485at2"/>
<evidence type="ECO:0000313" key="3">
    <source>
        <dbReference type="EMBL" id="OOQ58494.1"/>
    </source>
</evidence>
<name>A0A1S9PBX9_9SPHI</name>
<dbReference type="Proteomes" id="UP000189739">
    <property type="component" value="Unassembled WGS sequence"/>
</dbReference>
<dbReference type="AlphaFoldDB" id="A0A1S9PBX9"/>
<dbReference type="SUPFAM" id="SSF49464">
    <property type="entry name" value="Carboxypeptidase regulatory domain-like"/>
    <property type="match status" value="1"/>
</dbReference>
<protein>
    <recommendedName>
        <fullName evidence="2">TonB-dependent receptor plug domain-containing protein</fullName>
    </recommendedName>
</protein>
<evidence type="ECO:0000256" key="1">
    <source>
        <dbReference type="SAM" id="SignalP"/>
    </source>
</evidence>
<gene>
    <name evidence="3" type="ORF">BC343_07445</name>
</gene>
<dbReference type="InterPro" id="IPR037066">
    <property type="entry name" value="Plug_dom_sf"/>
</dbReference>
<dbReference type="Gene3D" id="2.170.130.10">
    <property type="entry name" value="TonB-dependent receptor, plug domain"/>
    <property type="match status" value="1"/>
</dbReference>
<evidence type="ECO:0000313" key="4">
    <source>
        <dbReference type="Proteomes" id="UP000189739"/>
    </source>
</evidence>
<dbReference type="Gene3D" id="2.60.40.1930">
    <property type="match status" value="1"/>
</dbReference>
<dbReference type="Pfam" id="PF07715">
    <property type="entry name" value="Plug"/>
    <property type="match status" value="1"/>
</dbReference>
<evidence type="ECO:0000259" key="2">
    <source>
        <dbReference type="Pfam" id="PF07715"/>
    </source>
</evidence>
<dbReference type="InterPro" id="IPR012910">
    <property type="entry name" value="Plug_dom"/>
</dbReference>
<dbReference type="InterPro" id="IPR008969">
    <property type="entry name" value="CarboxyPept-like_regulatory"/>
</dbReference>
<sequence>MITKRHFIALLFAAAIAGAYSFMPADGPIDKLAKQLANWLSIHPIEKVYLQFDKPNYAAGDDIWFKAYVVEGAENKPSIISGAVNVDLVDSKGRTTIAVKLPLKDGTAAGDFALPDTLRGGSYFIRAYTNYMRNAGPEYYFSQSITVVNSPISNNNKKSTSPQSAAVPSADAKPDLQFFPEGGELVAGLKSDVAFKCVGANGFGLDVQGVLLDGSGQQVLNFNSSHLGMGKFSFAPAEGKTYSARITTADGASFTYPLPIAKSAGYILHIPDATADNIEVQLKANSIALQSGINKTLYLIAQGGGQIYYSSSLAVNANGVSVSIPNSKFPTGIVQFTVFTEAGEPLLERLAFIKHPDKLALGISQVQNSAVRQKVTIGLDAKSEGAPVAGNFSVAVIDESTMPVNPDNENHIMASLLLKSELNGFIEDPAYYFERNTPKALAHLDLLMLTQGYRRFSWKQLNAGNYGRDVYKAEQALSISGTITTPAGKPVPNGKVQVINIDNATYTLDTLTDANGHFAFTNLDFDDSIRFIVQARTANNKKDVKILLDSVPPETIFIKASLPELSIDKREDLAVYTRASRLLYQAQRQAGVGNHIIPLAEVIIREKRIALKHSANLNGPGNADQVLLARDLMNFACPNFADCLQGRLLGVTFRNGRPYSNRGFGPMQVIIDGIYVGSDYLNSVNYNDVAAVEVLRNASTLGVYGGRAANGVILITTKRGDEPDNSYDGPIAGRGIKPFYPKGYYKAREFYSPRYDDPKVVKTLADLRTTIYWNPTVKTGADGKTSFEYFNAGSPGTYRIIVEGIDANGNPGRAVYRYKVQ</sequence>
<feature type="signal peptide" evidence="1">
    <location>
        <begin position="1"/>
        <end position="25"/>
    </location>
</feature>
<dbReference type="Pfam" id="PF13620">
    <property type="entry name" value="CarboxypepD_reg"/>
    <property type="match status" value="1"/>
</dbReference>
<dbReference type="SUPFAM" id="SSF56935">
    <property type="entry name" value="Porins"/>
    <property type="match status" value="1"/>
</dbReference>
<proteinExistence type="predicted"/>
<keyword evidence="4" id="KW-1185">Reference proteome</keyword>
<accession>A0A1S9PBX9</accession>
<feature type="chain" id="PRO_5012752229" description="TonB-dependent receptor plug domain-containing protein" evidence="1">
    <location>
        <begin position="26"/>
        <end position="821"/>
    </location>
</feature>
<keyword evidence="1" id="KW-0732">Signal</keyword>
<dbReference type="RefSeq" id="WP_078349193.1">
    <property type="nucleotide sequence ID" value="NZ_MBTF01000023.1"/>
</dbReference>
<reference evidence="3 4" key="1">
    <citation type="submission" date="2016-07" db="EMBL/GenBank/DDBJ databases">
        <title>Genomic analysis of zinc-resistant bacterium Mucilaginibacter pedocola TBZ30.</title>
        <authorList>
            <person name="Huang J."/>
            <person name="Tang J."/>
        </authorList>
    </citation>
    <scope>NUCLEOTIDE SEQUENCE [LARGE SCALE GENOMIC DNA]</scope>
    <source>
        <strain evidence="3 4">TBZ30</strain>
    </source>
</reference>
<feature type="domain" description="TonB-dependent receptor plug" evidence="2">
    <location>
        <begin position="626"/>
        <end position="712"/>
    </location>
</feature>
<organism evidence="3 4">
    <name type="scientific">Mucilaginibacter pedocola</name>
    <dbReference type="NCBI Taxonomy" id="1792845"/>
    <lineage>
        <taxon>Bacteria</taxon>
        <taxon>Pseudomonadati</taxon>
        <taxon>Bacteroidota</taxon>
        <taxon>Sphingobacteriia</taxon>
        <taxon>Sphingobacteriales</taxon>
        <taxon>Sphingobacteriaceae</taxon>
        <taxon>Mucilaginibacter</taxon>
    </lineage>
</organism>
<dbReference type="EMBL" id="MBTF01000023">
    <property type="protein sequence ID" value="OOQ58494.1"/>
    <property type="molecule type" value="Genomic_DNA"/>
</dbReference>
<comment type="caution">
    <text evidence="3">The sequence shown here is derived from an EMBL/GenBank/DDBJ whole genome shotgun (WGS) entry which is preliminary data.</text>
</comment>
<dbReference type="STRING" id="1792845.BC343_07445"/>